<dbReference type="EMBL" id="WYDN01000288">
    <property type="protein sequence ID" value="NAZ18167.1"/>
    <property type="molecule type" value="Genomic_DNA"/>
</dbReference>
<evidence type="ECO:0000313" key="1">
    <source>
        <dbReference type="EMBL" id="NAZ18167.1"/>
    </source>
</evidence>
<dbReference type="Proteomes" id="UP000477543">
    <property type="component" value="Unassembled WGS sequence"/>
</dbReference>
<proteinExistence type="predicted"/>
<sequence>DAIKEVGFFPGQRVVLVEDTPDSAADAVRTAVGEWQTGDAVIVVTAGGLAKSSVLRKFFEGHATAVTAPIYDDPPGEDEIAKWLADAGLREVPRDAMGDMMAL</sequence>
<name>A0A6L9GAD7_9MICC</name>
<comment type="caution">
    <text evidence="1">The sequence shown here is derived from an EMBL/GenBank/DDBJ whole genome shotgun (WGS) entry which is preliminary data.</text>
</comment>
<gene>
    <name evidence="1" type="ORF">GT020_19270</name>
</gene>
<feature type="non-terminal residue" evidence="1">
    <location>
        <position position="103"/>
    </location>
</feature>
<reference evidence="1 2" key="1">
    <citation type="submission" date="2020-01" db="EMBL/GenBank/DDBJ databases">
        <title>Glutamicibacter soli M275.</title>
        <authorList>
            <person name="Meng X."/>
        </authorList>
    </citation>
    <scope>NUCLEOTIDE SEQUENCE [LARGE SCALE GENOMIC DNA]</scope>
    <source>
        <strain evidence="1 2">M275</strain>
    </source>
</reference>
<feature type="non-terminal residue" evidence="1">
    <location>
        <position position="1"/>
    </location>
</feature>
<protein>
    <submittedName>
        <fullName evidence="1">DNA polymerase III subunit delta</fullName>
    </submittedName>
</protein>
<organism evidence="1 2">
    <name type="scientific">Glutamicibacter soli</name>
    <dbReference type="NCBI Taxonomy" id="453836"/>
    <lineage>
        <taxon>Bacteria</taxon>
        <taxon>Bacillati</taxon>
        <taxon>Actinomycetota</taxon>
        <taxon>Actinomycetes</taxon>
        <taxon>Micrococcales</taxon>
        <taxon>Micrococcaceae</taxon>
        <taxon>Glutamicibacter</taxon>
    </lineage>
</organism>
<dbReference type="AlphaFoldDB" id="A0A6L9GAD7"/>
<accession>A0A6L9GAD7</accession>
<evidence type="ECO:0000313" key="2">
    <source>
        <dbReference type="Proteomes" id="UP000477543"/>
    </source>
</evidence>